<accession>A0A183PD14</accession>
<organism evidence="1 2">
    <name type="scientific">Schistosoma mattheei</name>
    <dbReference type="NCBI Taxonomy" id="31246"/>
    <lineage>
        <taxon>Eukaryota</taxon>
        <taxon>Metazoa</taxon>
        <taxon>Spiralia</taxon>
        <taxon>Lophotrochozoa</taxon>
        <taxon>Platyhelminthes</taxon>
        <taxon>Trematoda</taxon>
        <taxon>Digenea</taxon>
        <taxon>Strigeidida</taxon>
        <taxon>Schistosomatoidea</taxon>
        <taxon>Schistosomatidae</taxon>
        <taxon>Schistosoma</taxon>
    </lineage>
</organism>
<keyword evidence="2" id="KW-1185">Reference proteome</keyword>
<proteinExistence type="predicted"/>
<evidence type="ECO:0000313" key="2">
    <source>
        <dbReference type="Proteomes" id="UP000269396"/>
    </source>
</evidence>
<gene>
    <name evidence="1" type="ORF">SMTD_LOCUS12250</name>
</gene>
<dbReference type="Proteomes" id="UP000269396">
    <property type="component" value="Unassembled WGS sequence"/>
</dbReference>
<evidence type="ECO:0000313" key="1">
    <source>
        <dbReference type="EMBL" id="VDP60451.1"/>
    </source>
</evidence>
<dbReference type="EMBL" id="UZAL01032251">
    <property type="protein sequence ID" value="VDP60451.1"/>
    <property type="molecule type" value="Genomic_DNA"/>
</dbReference>
<name>A0A183PD14_9TREM</name>
<reference evidence="1 2" key="1">
    <citation type="submission" date="2018-11" db="EMBL/GenBank/DDBJ databases">
        <authorList>
            <consortium name="Pathogen Informatics"/>
        </authorList>
    </citation>
    <scope>NUCLEOTIDE SEQUENCE [LARGE SCALE GENOMIC DNA]</scope>
    <source>
        <strain>Denwood</strain>
        <strain evidence="2">Zambia</strain>
    </source>
</reference>
<protein>
    <submittedName>
        <fullName evidence="1">Uncharacterized protein</fullName>
    </submittedName>
</protein>
<sequence length="46" mass="5363">MNANVNAMPNSYARISRMMELILRTIFEGMRISHTILIHYQSTHSI</sequence>
<dbReference type="AlphaFoldDB" id="A0A183PD14"/>